<evidence type="ECO:0000256" key="3">
    <source>
        <dbReference type="ARBA" id="ARBA00023002"/>
    </source>
</evidence>
<dbReference type="FunFam" id="3.20.20.70:FF:000059">
    <property type="entry name" value="N-ethylmaleimide reductase, FMN-linked"/>
    <property type="match status" value="1"/>
</dbReference>
<dbReference type="Gene3D" id="3.20.20.70">
    <property type="entry name" value="Aldolase class I"/>
    <property type="match status" value="1"/>
</dbReference>
<dbReference type="PANTHER" id="PTHR22893:SF91">
    <property type="entry name" value="NADPH DEHYDROGENASE 2-RELATED"/>
    <property type="match status" value="1"/>
</dbReference>
<reference evidence="5 6" key="1">
    <citation type="submission" date="2014-06" db="EMBL/GenBank/DDBJ databases">
        <authorList>
            <person name="Swart Estienne"/>
        </authorList>
    </citation>
    <scope>NUCLEOTIDE SEQUENCE [LARGE SCALE GENOMIC DNA]</scope>
    <source>
        <strain evidence="5 6">130c</strain>
    </source>
</reference>
<dbReference type="OrthoDB" id="72788at2759"/>
<sequence length="383" mass="42051">MESQPAQQAILQKITLGDLELPNRVVVAALGRGRADHEARAPTDLHAQFYSNRASAGLIITECSAISQDGDSYLGSSNIYSEEQIQGWKKVVDAVHEKGGRIFLQIWHGGRTAHPDRNGGHIPLSSSPVAVVGGGNTLPGVVPKEATLEDIKTVQENFKRAAQNAKDAGFDGVEIHGAHGYIIDQFLRDGVNQRTDSYGGSVENRARFLLETVKEVLTVFTPQRVGVKFSPMNTFHTMSDSDPAALYSYVLQELSKLNIGFVEITEGFSFDSQVHQEAKDKFFQERTEKSVRELLKPHFTSGLYITNQGYTIESGNQAIESGQADLVSFGALFCANDNLVERIENGLTLNALSNVKDPEVRGKYLYSHLPDGYTDVSVYEAKE</sequence>
<dbReference type="CDD" id="cd02933">
    <property type="entry name" value="OYE_like_FMN"/>
    <property type="match status" value="1"/>
</dbReference>
<dbReference type="PANTHER" id="PTHR22893">
    <property type="entry name" value="NADH OXIDOREDUCTASE-RELATED"/>
    <property type="match status" value="1"/>
</dbReference>
<dbReference type="InterPro" id="IPR045247">
    <property type="entry name" value="Oye-like"/>
</dbReference>
<evidence type="ECO:0000256" key="2">
    <source>
        <dbReference type="ARBA" id="ARBA00005979"/>
    </source>
</evidence>
<name>A0A078A5P4_STYLE</name>
<dbReference type="GO" id="GO:0005829">
    <property type="term" value="C:cytosol"/>
    <property type="evidence" value="ECO:0007669"/>
    <property type="project" value="UniProtKB-ARBA"/>
</dbReference>
<protein>
    <submittedName>
        <fullName evidence="5">Nadh:flavin oxidoreductase</fullName>
    </submittedName>
</protein>
<dbReference type="InterPro" id="IPR001155">
    <property type="entry name" value="OxRdtase_FMN_N"/>
</dbReference>
<proteinExistence type="inferred from homology"/>
<accession>A0A078A5P4</accession>
<evidence type="ECO:0000259" key="4">
    <source>
        <dbReference type="Pfam" id="PF00724"/>
    </source>
</evidence>
<dbReference type="Proteomes" id="UP000039865">
    <property type="component" value="Unassembled WGS sequence"/>
</dbReference>
<dbReference type="GO" id="GO:0016628">
    <property type="term" value="F:oxidoreductase activity, acting on the CH-CH group of donors, NAD or NADP as acceptor"/>
    <property type="evidence" value="ECO:0007669"/>
    <property type="project" value="UniProtKB-ARBA"/>
</dbReference>
<keyword evidence="3" id="KW-0560">Oxidoreductase</keyword>
<comment type="cofactor">
    <cofactor evidence="1">
        <name>FMN</name>
        <dbReference type="ChEBI" id="CHEBI:58210"/>
    </cofactor>
</comment>
<dbReference type="AlphaFoldDB" id="A0A078A5P4"/>
<feature type="domain" description="NADH:flavin oxidoreductase/NADH oxidase N-terminal" evidence="4">
    <location>
        <begin position="12"/>
        <end position="350"/>
    </location>
</feature>
<comment type="similarity">
    <text evidence="2">Belongs to the NADH:flavin oxidoreductase/NADH oxidase family.</text>
</comment>
<gene>
    <name evidence="5" type="primary">Contig11441.g12241</name>
    <name evidence="5" type="ORF">STYLEM_5080</name>
</gene>
<dbReference type="GO" id="GO:0010181">
    <property type="term" value="F:FMN binding"/>
    <property type="evidence" value="ECO:0007669"/>
    <property type="project" value="InterPro"/>
</dbReference>
<evidence type="ECO:0000313" key="6">
    <source>
        <dbReference type="Proteomes" id="UP000039865"/>
    </source>
</evidence>
<keyword evidence="6" id="KW-1185">Reference proteome</keyword>
<dbReference type="InParanoid" id="A0A078A5P4"/>
<organism evidence="5 6">
    <name type="scientific">Stylonychia lemnae</name>
    <name type="common">Ciliate</name>
    <dbReference type="NCBI Taxonomy" id="5949"/>
    <lineage>
        <taxon>Eukaryota</taxon>
        <taxon>Sar</taxon>
        <taxon>Alveolata</taxon>
        <taxon>Ciliophora</taxon>
        <taxon>Intramacronucleata</taxon>
        <taxon>Spirotrichea</taxon>
        <taxon>Stichotrichia</taxon>
        <taxon>Sporadotrichida</taxon>
        <taxon>Oxytrichidae</taxon>
        <taxon>Stylonychinae</taxon>
        <taxon>Stylonychia</taxon>
    </lineage>
</organism>
<dbReference type="EMBL" id="CCKQ01004932">
    <property type="protein sequence ID" value="CDW76084.1"/>
    <property type="molecule type" value="Genomic_DNA"/>
</dbReference>
<dbReference type="OMA" id="LTRCMAG"/>
<evidence type="ECO:0000256" key="1">
    <source>
        <dbReference type="ARBA" id="ARBA00001917"/>
    </source>
</evidence>
<dbReference type="InterPro" id="IPR013785">
    <property type="entry name" value="Aldolase_TIM"/>
</dbReference>
<dbReference type="SUPFAM" id="SSF51395">
    <property type="entry name" value="FMN-linked oxidoreductases"/>
    <property type="match status" value="1"/>
</dbReference>
<evidence type="ECO:0000313" key="5">
    <source>
        <dbReference type="EMBL" id="CDW76084.1"/>
    </source>
</evidence>
<dbReference type="Pfam" id="PF00724">
    <property type="entry name" value="Oxidored_FMN"/>
    <property type="match status" value="1"/>
</dbReference>